<organism evidence="2 3">
    <name type="scientific">Aspergillus tanneri</name>
    <dbReference type="NCBI Taxonomy" id="1220188"/>
    <lineage>
        <taxon>Eukaryota</taxon>
        <taxon>Fungi</taxon>
        <taxon>Dikarya</taxon>
        <taxon>Ascomycota</taxon>
        <taxon>Pezizomycotina</taxon>
        <taxon>Eurotiomycetes</taxon>
        <taxon>Eurotiomycetidae</taxon>
        <taxon>Eurotiales</taxon>
        <taxon>Aspergillaceae</taxon>
        <taxon>Aspergillus</taxon>
        <taxon>Aspergillus subgen. Circumdati</taxon>
    </lineage>
</organism>
<evidence type="ECO:0000256" key="1">
    <source>
        <dbReference type="SAM" id="MobiDB-lite"/>
    </source>
</evidence>
<comment type="caution">
    <text evidence="2">The sequence shown here is derived from an EMBL/GenBank/DDBJ whole genome shotgun (WGS) entry which is preliminary data.</text>
</comment>
<evidence type="ECO:0000313" key="2">
    <source>
        <dbReference type="EMBL" id="KAA8646621.1"/>
    </source>
</evidence>
<dbReference type="EMBL" id="QUQM01000007">
    <property type="protein sequence ID" value="KAA8646621.1"/>
    <property type="molecule type" value="Genomic_DNA"/>
</dbReference>
<dbReference type="AlphaFoldDB" id="A0A5M9MI08"/>
<name>A0A5M9MI08_9EURO</name>
<gene>
    <name evidence="2" type="ORF">ATNIH1004_008054</name>
</gene>
<accession>A0A5M9MI08</accession>
<protein>
    <submittedName>
        <fullName evidence="2">Uncharacterized protein</fullName>
    </submittedName>
</protein>
<proteinExistence type="predicted"/>
<sequence>MAPRRVQRAGSQATQNTKNSVNPVSENTASIQAQPNASINPGPAKETVKGNSCVASYAAPDNNPR</sequence>
<evidence type="ECO:0000313" key="3">
    <source>
        <dbReference type="Proteomes" id="UP000324241"/>
    </source>
</evidence>
<dbReference type="GeneID" id="54330756"/>
<dbReference type="RefSeq" id="XP_033425982.1">
    <property type="nucleotide sequence ID" value="XM_033572667.1"/>
</dbReference>
<dbReference type="VEuPathDB" id="FungiDB:EYZ11_012994"/>
<reference evidence="2 3" key="1">
    <citation type="submission" date="2019-08" db="EMBL/GenBank/DDBJ databases">
        <title>The genome sequence of a newly discovered highly antifungal drug resistant Aspergillus species, Aspergillus tanneri NIH 1004.</title>
        <authorList>
            <person name="Mounaud S."/>
            <person name="Singh I."/>
            <person name="Joardar V."/>
            <person name="Pakala S."/>
            <person name="Pakala S."/>
            <person name="Venepally P."/>
            <person name="Chung J.K."/>
            <person name="Losada L."/>
            <person name="Nierman W.C."/>
        </authorList>
    </citation>
    <scope>NUCLEOTIDE SEQUENCE [LARGE SCALE GENOMIC DNA]</scope>
    <source>
        <strain evidence="2 3">NIH1004</strain>
    </source>
</reference>
<feature type="region of interest" description="Disordered" evidence="1">
    <location>
        <begin position="1"/>
        <end position="48"/>
    </location>
</feature>
<feature type="compositionally biased region" description="Polar residues" evidence="1">
    <location>
        <begin position="9"/>
        <end position="39"/>
    </location>
</feature>
<dbReference type="Proteomes" id="UP000324241">
    <property type="component" value="Unassembled WGS sequence"/>
</dbReference>